<dbReference type="RefSeq" id="WP_245724839.1">
    <property type="nucleotide sequence ID" value="NZ_FMHZ01000002.1"/>
</dbReference>
<reference evidence="4" key="1">
    <citation type="submission" date="2016-06" db="EMBL/GenBank/DDBJ databases">
        <authorList>
            <person name="Varghese N."/>
            <person name="Submissions Spin"/>
        </authorList>
    </citation>
    <scope>NUCLEOTIDE SEQUENCE [LARGE SCALE GENOMIC DNA]</scope>
    <source>
        <strain evidence="4">DSM 43903</strain>
    </source>
</reference>
<protein>
    <recommendedName>
        <fullName evidence="5">Lipoprotein</fullName>
    </recommendedName>
</protein>
<accession>A0A1C6VYM9</accession>
<dbReference type="EMBL" id="FMHZ01000002">
    <property type="protein sequence ID" value="SCL71234.1"/>
    <property type="molecule type" value="Genomic_DNA"/>
</dbReference>
<feature type="signal peptide" evidence="2">
    <location>
        <begin position="1"/>
        <end position="20"/>
    </location>
</feature>
<feature type="chain" id="PRO_5038959742" description="Lipoprotein" evidence="2">
    <location>
        <begin position="21"/>
        <end position="169"/>
    </location>
</feature>
<proteinExistence type="predicted"/>
<feature type="compositionally biased region" description="Gly residues" evidence="1">
    <location>
        <begin position="26"/>
        <end position="39"/>
    </location>
</feature>
<organism evidence="3 4">
    <name type="scientific">Micromonospora citrea</name>
    <dbReference type="NCBI Taxonomy" id="47855"/>
    <lineage>
        <taxon>Bacteria</taxon>
        <taxon>Bacillati</taxon>
        <taxon>Actinomycetota</taxon>
        <taxon>Actinomycetes</taxon>
        <taxon>Micromonosporales</taxon>
        <taxon>Micromonosporaceae</taxon>
        <taxon>Micromonospora</taxon>
    </lineage>
</organism>
<dbReference type="AlphaFoldDB" id="A0A1C6VYM9"/>
<evidence type="ECO:0000313" key="3">
    <source>
        <dbReference type="EMBL" id="SCL71234.1"/>
    </source>
</evidence>
<sequence length="169" mass="16119">MRTIRLGLISAAMIAAAALAGCGGDDSAGGSTPSGGEGSSGPAQATTGTAEATATSAGADGGSAMSADAKAACTRIKGDIKSALAKVAEAEKIGPPAGHSAVSAQYSAGAAGLYVHTFTSNAAVNDATKQVATAMTELADKHAANPRTKPSTAALETAVKQVEAVCAAG</sequence>
<gene>
    <name evidence="3" type="ORF">GA0070606_5657</name>
</gene>
<dbReference type="PROSITE" id="PS51257">
    <property type="entry name" value="PROKAR_LIPOPROTEIN"/>
    <property type="match status" value="1"/>
</dbReference>
<name>A0A1C6VYM9_9ACTN</name>
<dbReference type="Proteomes" id="UP000199001">
    <property type="component" value="Unassembled WGS sequence"/>
</dbReference>
<dbReference type="STRING" id="47855.GA0070606_5657"/>
<evidence type="ECO:0000313" key="4">
    <source>
        <dbReference type="Proteomes" id="UP000199001"/>
    </source>
</evidence>
<evidence type="ECO:0008006" key="5">
    <source>
        <dbReference type="Google" id="ProtNLM"/>
    </source>
</evidence>
<feature type="region of interest" description="Disordered" evidence="1">
    <location>
        <begin position="26"/>
        <end position="64"/>
    </location>
</feature>
<feature type="compositionally biased region" description="Low complexity" evidence="1">
    <location>
        <begin position="40"/>
        <end position="64"/>
    </location>
</feature>
<keyword evidence="2" id="KW-0732">Signal</keyword>
<evidence type="ECO:0000256" key="1">
    <source>
        <dbReference type="SAM" id="MobiDB-lite"/>
    </source>
</evidence>
<evidence type="ECO:0000256" key="2">
    <source>
        <dbReference type="SAM" id="SignalP"/>
    </source>
</evidence>
<keyword evidence="4" id="KW-1185">Reference proteome</keyword>